<dbReference type="RefSeq" id="WP_275087929.1">
    <property type="nucleotide sequence ID" value="NZ_CP119078.1"/>
</dbReference>
<dbReference type="Proteomes" id="UP001222087">
    <property type="component" value="Chromosome"/>
</dbReference>
<dbReference type="SFLD" id="SFLDS00019">
    <property type="entry name" value="Glutathione_Transferase_(cytos"/>
    <property type="match status" value="1"/>
</dbReference>
<dbReference type="InterPro" id="IPR036282">
    <property type="entry name" value="Glutathione-S-Trfase_C_sf"/>
</dbReference>
<reference evidence="2 3" key="1">
    <citation type="submission" date="2023-02" db="EMBL/GenBank/DDBJ databases">
        <title>Genome Sequence of L. cardiaca H63T.</title>
        <authorList>
            <person name="Lopez A.E."/>
            <person name="Cianciotto N.P."/>
        </authorList>
    </citation>
    <scope>NUCLEOTIDE SEQUENCE [LARGE SCALE GENOMIC DNA]</scope>
    <source>
        <strain evidence="2 3">H63</strain>
    </source>
</reference>
<dbReference type="Gene3D" id="3.40.30.10">
    <property type="entry name" value="Glutaredoxin"/>
    <property type="match status" value="1"/>
</dbReference>
<name>A0ABY8ANR7_9GAMM</name>
<dbReference type="SUPFAM" id="SSF47616">
    <property type="entry name" value="GST C-terminal domain-like"/>
    <property type="match status" value="1"/>
</dbReference>
<dbReference type="SFLD" id="SFLDG01200">
    <property type="entry name" value="SUF1.1"/>
    <property type="match status" value="1"/>
</dbReference>
<organism evidence="2 3">
    <name type="scientific">Legionella cardiaca</name>
    <dbReference type="NCBI Taxonomy" id="1071983"/>
    <lineage>
        <taxon>Bacteria</taxon>
        <taxon>Pseudomonadati</taxon>
        <taxon>Pseudomonadota</taxon>
        <taxon>Gammaproteobacteria</taxon>
        <taxon>Legionellales</taxon>
        <taxon>Legionellaceae</taxon>
        <taxon>Legionella</taxon>
    </lineage>
</organism>
<proteinExistence type="predicted"/>
<keyword evidence="3" id="KW-1185">Reference proteome</keyword>
<dbReference type="SUPFAM" id="SSF52833">
    <property type="entry name" value="Thioredoxin-like"/>
    <property type="match status" value="1"/>
</dbReference>
<dbReference type="EMBL" id="CP119078">
    <property type="protein sequence ID" value="WED42104.1"/>
    <property type="molecule type" value="Genomic_DNA"/>
</dbReference>
<dbReference type="Gene3D" id="1.20.1050.10">
    <property type="match status" value="1"/>
</dbReference>
<dbReference type="InterPro" id="IPR004045">
    <property type="entry name" value="Glutathione_S-Trfase_N"/>
</dbReference>
<dbReference type="PROSITE" id="PS50404">
    <property type="entry name" value="GST_NTER"/>
    <property type="match status" value="1"/>
</dbReference>
<dbReference type="InterPro" id="IPR012336">
    <property type="entry name" value="Thioredoxin-like_fold"/>
</dbReference>
<dbReference type="InterPro" id="IPR036249">
    <property type="entry name" value="Thioredoxin-like_sf"/>
</dbReference>
<dbReference type="Pfam" id="PF17172">
    <property type="entry name" value="GST_N_4"/>
    <property type="match status" value="1"/>
</dbReference>
<dbReference type="SFLD" id="SFLDG01180">
    <property type="entry name" value="SUF1"/>
    <property type="match status" value="1"/>
</dbReference>
<evidence type="ECO:0000313" key="2">
    <source>
        <dbReference type="EMBL" id="WED42104.1"/>
    </source>
</evidence>
<dbReference type="InterPro" id="IPR050931">
    <property type="entry name" value="Mito_Protein_Transport_Metaxin"/>
</dbReference>
<accession>A0ABY8ANR7</accession>
<sequence length="243" mass="28197">MIILYQFPGVWGLPNASPFCLKIETYLRMAEIPYEIRFVMNPKKAPKGKLPFIKIDDKVIPDSEFIIDYLVSKFGDPLDRNLTKEEKALTILLDNTFAERLYWIMLYLRWQDEFGWSHLREPFFTKLPKFAKLFVPNAVRKATKKALYLQGIGRHNLDEVKQMGYKTLDALAVTLGEKKYFHGDELTSIDATAFGFLANIAWLPFADPLKVCLQTHINLLNYCDRIWSSFYPEIPKPFGITST</sequence>
<dbReference type="InterPro" id="IPR040079">
    <property type="entry name" value="Glutathione_S-Trfase"/>
</dbReference>
<dbReference type="CDD" id="cd03193">
    <property type="entry name" value="GST_C_Metaxin"/>
    <property type="match status" value="1"/>
</dbReference>
<evidence type="ECO:0000313" key="3">
    <source>
        <dbReference type="Proteomes" id="UP001222087"/>
    </source>
</evidence>
<dbReference type="PANTHER" id="PTHR12289:SF41">
    <property type="entry name" value="FAILED AXON CONNECTIONS-RELATED"/>
    <property type="match status" value="1"/>
</dbReference>
<feature type="domain" description="GST N-terminal" evidence="1">
    <location>
        <begin position="7"/>
        <end position="78"/>
    </location>
</feature>
<dbReference type="Pfam" id="PF17171">
    <property type="entry name" value="GST_C_6"/>
    <property type="match status" value="1"/>
</dbReference>
<protein>
    <submittedName>
        <fullName evidence="2">Glutathione S-transferase family protein</fullName>
    </submittedName>
</protein>
<gene>
    <name evidence="2" type="ORF">PXX05_09185</name>
</gene>
<dbReference type="CDD" id="cd03080">
    <property type="entry name" value="GST_N_Metaxin_like"/>
    <property type="match status" value="1"/>
</dbReference>
<dbReference type="InterPro" id="IPR033468">
    <property type="entry name" value="Metaxin_GST"/>
</dbReference>
<dbReference type="InterPro" id="IPR026928">
    <property type="entry name" value="FAX/IsoI-like"/>
</dbReference>
<evidence type="ECO:0000259" key="1">
    <source>
        <dbReference type="PROSITE" id="PS50404"/>
    </source>
</evidence>
<dbReference type="PANTHER" id="PTHR12289">
    <property type="entry name" value="METAXIN RELATED"/>
    <property type="match status" value="1"/>
</dbReference>